<dbReference type="PANTHER" id="PTHR32063">
    <property type="match status" value="1"/>
</dbReference>
<dbReference type="SUPFAM" id="SSF82866">
    <property type="entry name" value="Multidrug efflux transporter AcrB transmembrane domain"/>
    <property type="match status" value="2"/>
</dbReference>
<feature type="transmembrane region" description="Helical" evidence="2">
    <location>
        <begin position="958"/>
        <end position="980"/>
    </location>
</feature>
<dbReference type="PANTHER" id="PTHR32063:SF78">
    <property type="entry name" value="ACRB_ACRD_ACRF FAMILY PROTEIN"/>
    <property type="match status" value="1"/>
</dbReference>
<dbReference type="GO" id="GO:0005886">
    <property type="term" value="C:plasma membrane"/>
    <property type="evidence" value="ECO:0007669"/>
    <property type="project" value="TreeGrafter"/>
</dbReference>
<dbReference type="Gene3D" id="3.30.70.1320">
    <property type="entry name" value="Multidrug efflux transporter AcrB pore domain like"/>
    <property type="match status" value="1"/>
</dbReference>
<protein>
    <submittedName>
        <fullName evidence="3">Acriflavine resistance protein B</fullName>
    </submittedName>
</protein>
<dbReference type="Pfam" id="PF00873">
    <property type="entry name" value="ACR_tran"/>
    <property type="match status" value="1"/>
</dbReference>
<feature type="transmembrane region" description="Helical" evidence="2">
    <location>
        <begin position="431"/>
        <end position="451"/>
    </location>
</feature>
<keyword evidence="2" id="KW-1133">Transmembrane helix</keyword>
<dbReference type="PRINTS" id="PR00702">
    <property type="entry name" value="ACRIFLAVINRP"/>
</dbReference>
<dbReference type="Gene3D" id="1.20.1640.10">
    <property type="entry name" value="Multidrug efflux transporter AcrB transmembrane domain"/>
    <property type="match status" value="2"/>
</dbReference>
<feature type="transmembrane region" description="Helical" evidence="2">
    <location>
        <begin position="334"/>
        <end position="353"/>
    </location>
</feature>
<dbReference type="AlphaFoldDB" id="A0A9W6GRD3"/>
<gene>
    <name evidence="3" type="ORF">LMG27198_06400</name>
</gene>
<reference evidence="3" key="1">
    <citation type="journal article" date="2023" name="Int. J. Syst. Evol. Microbiol.">
        <title>Methylocystis iwaonis sp. nov., a type II methane-oxidizing bacterium from surface soil of a rice paddy field in Japan, and emended description of the genus Methylocystis (ex Whittenbury et al. 1970) Bowman et al. 1993.</title>
        <authorList>
            <person name="Kaise H."/>
            <person name="Sawadogo J.B."/>
            <person name="Alam M.S."/>
            <person name="Ueno C."/>
            <person name="Dianou D."/>
            <person name="Shinjo R."/>
            <person name="Asakawa S."/>
        </authorList>
    </citation>
    <scope>NUCLEOTIDE SEQUENCE</scope>
    <source>
        <strain evidence="3">LMG27198</strain>
    </source>
</reference>
<evidence type="ECO:0000256" key="1">
    <source>
        <dbReference type="SAM" id="MobiDB-lite"/>
    </source>
</evidence>
<evidence type="ECO:0000313" key="4">
    <source>
        <dbReference type="Proteomes" id="UP001144323"/>
    </source>
</evidence>
<dbReference type="InterPro" id="IPR027463">
    <property type="entry name" value="AcrB_DN_DC_subdom"/>
</dbReference>
<dbReference type="RefSeq" id="WP_281800394.1">
    <property type="nucleotide sequence ID" value="NZ_BSEC01000001.1"/>
</dbReference>
<dbReference type="SUPFAM" id="SSF82693">
    <property type="entry name" value="Multidrug efflux transporter AcrB pore domain, PN1, PN2, PC1 and PC2 subdomains"/>
    <property type="match status" value="3"/>
</dbReference>
<feature type="transmembrane region" description="Helical" evidence="2">
    <location>
        <begin position="986"/>
        <end position="1011"/>
    </location>
</feature>
<dbReference type="InterPro" id="IPR001036">
    <property type="entry name" value="Acrflvin-R"/>
</dbReference>
<keyword evidence="2" id="KW-0472">Membrane</keyword>
<feature type="transmembrane region" description="Helical" evidence="2">
    <location>
        <begin position="463"/>
        <end position="489"/>
    </location>
</feature>
<feature type="transmembrane region" description="Helical" evidence="2">
    <location>
        <begin position="387"/>
        <end position="410"/>
    </location>
</feature>
<dbReference type="EMBL" id="BSEC01000001">
    <property type="protein sequence ID" value="GLI91648.1"/>
    <property type="molecule type" value="Genomic_DNA"/>
</dbReference>
<name>A0A9W6GRD3_9HYPH</name>
<organism evidence="3 4">
    <name type="scientific">Methylocystis echinoides</name>
    <dbReference type="NCBI Taxonomy" id="29468"/>
    <lineage>
        <taxon>Bacteria</taxon>
        <taxon>Pseudomonadati</taxon>
        <taxon>Pseudomonadota</taxon>
        <taxon>Alphaproteobacteria</taxon>
        <taxon>Hyphomicrobiales</taxon>
        <taxon>Methylocystaceae</taxon>
        <taxon>Methylocystis</taxon>
    </lineage>
</organism>
<dbReference type="Gene3D" id="3.30.70.1440">
    <property type="entry name" value="Multidrug efflux transporter AcrB pore domain"/>
    <property type="match status" value="1"/>
</dbReference>
<keyword evidence="2" id="KW-0812">Transmembrane</keyword>
<feature type="region of interest" description="Disordered" evidence="1">
    <location>
        <begin position="1019"/>
        <end position="1042"/>
    </location>
</feature>
<evidence type="ECO:0000313" key="3">
    <source>
        <dbReference type="EMBL" id="GLI91648.1"/>
    </source>
</evidence>
<sequence length="1042" mass="111125">MNLSEVFIRRPVGTTLLALALFLLGAVAYFFLPVASLPAVDFPAIGIGASRPGADPETMAASVAAPLERRLSSIAGLNELTSSNSLGSTQIIAQFDINKNLDAAARDVQAAINASLVDLPSDLPTSPTFRKASQSTMPVLVLAMTSDTMPTSAIFDATDSVIAQRISQVPGVAEARIAGAEQPAIRVQVDSARLAAMNLGVNEVARALFAANAHSAVGALAGTTQEITLGTTDQLATPEDYRNIVIASRGGAIVKLGDVATVERGVRNRMSAGWFNGKPAVIVIVTKQPNANVIETVDRIKAMLPQLQEWIPSGVKISVLSDRTQTIRASIHDIQFTLAISIALVMMVVFVFLRRATPVIAAGISVPLSLVGACAAMWVAGFSIDNLSLMALTISVGFVVDDAIVMIENIESNRERGMSRLDAAIVGAKEIGFTVFSITLSLIAVFVPLLFMEGVMGRLLREFSMTLVFAIVISMVVSLTVTPMICAWLPSRKDAETTRFDRLVEGALERVVDFYGRSLRPVVDHPWVTLVVILATVAWTVQLYRTIPKGNLPQDDIGLINGTTEASPDVSFTEMVRLQRKVSDALLADPDVLNVGSFIGAGSLTASGNQGRLFVLLKPIGERKTSSKEVIARLRKEFAKIAGVNVFMVPSQDLRSGGRVSKSQYQFSLSDASLVELDEWREKILAGMKKLPELIDVTSDKEAGGLRASVVIDRNAASRMNVPIAAIDAALNSAFGQRQDTIIYTQRNQYRVIFETPPSRQRDVRDLAGVYVSSSTGMQIPLTSLAHIERSAMPLVVNHQGVLPAITISYNVAPGSSLDAATNAIENLIAELNPPSSLHTAFAGDAADFRNVAKGMATLIVAALLAVYIILGILYESLVHPITIISTLPSAGLGALLSLELFDVEFTVIAFIGILLLIGIVKKNGIMLVDFALAAERERGLSTHDAALEAARERFRPILMTTLAAMFGALPLAFATGIGAELRRPLGITIIGGLLLSQVLTLYTTPVIYLLMSKLSRKSKGGAAPSSDPASRGHLLPQGEKG</sequence>
<dbReference type="Proteomes" id="UP001144323">
    <property type="component" value="Unassembled WGS sequence"/>
</dbReference>
<dbReference type="SUPFAM" id="SSF82714">
    <property type="entry name" value="Multidrug efflux transporter AcrB TolC docking domain, DN and DC subdomains"/>
    <property type="match status" value="2"/>
</dbReference>
<accession>A0A9W6GRD3</accession>
<evidence type="ECO:0000256" key="2">
    <source>
        <dbReference type="SAM" id="Phobius"/>
    </source>
</evidence>
<feature type="transmembrane region" description="Helical" evidence="2">
    <location>
        <begin position="856"/>
        <end position="875"/>
    </location>
</feature>
<dbReference type="Gene3D" id="3.30.70.1430">
    <property type="entry name" value="Multidrug efflux transporter AcrB pore domain"/>
    <property type="match status" value="2"/>
</dbReference>
<feature type="transmembrane region" description="Helical" evidence="2">
    <location>
        <begin position="12"/>
        <end position="32"/>
    </location>
</feature>
<comment type="caution">
    <text evidence="3">The sequence shown here is derived from an EMBL/GenBank/DDBJ whole genome shotgun (WGS) entry which is preliminary data.</text>
</comment>
<dbReference type="GO" id="GO:0042910">
    <property type="term" value="F:xenobiotic transmembrane transporter activity"/>
    <property type="evidence" value="ECO:0007669"/>
    <property type="project" value="TreeGrafter"/>
</dbReference>
<feature type="transmembrane region" description="Helical" evidence="2">
    <location>
        <begin position="895"/>
        <end position="918"/>
    </location>
</feature>
<feature type="transmembrane region" description="Helical" evidence="2">
    <location>
        <begin position="360"/>
        <end position="381"/>
    </location>
</feature>
<dbReference type="Gene3D" id="3.30.2090.10">
    <property type="entry name" value="Multidrug efflux transporter AcrB TolC docking domain, DN and DC subdomains"/>
    <property type="match status" value="2"/>
</dbReference>
<proteinExistence type="predicted"/>
<keyword evidence="4" id="KW-1185">Reference proteome</keyword>